<evidence type="ECO:0000313" key="4">
    <source>
        <dbReference type="Proteomes" id="UP000250671"/>
    </source>
</evidence>
<protein>
    <submittedName>
        <fullName evidence="3">Putative antirestriction protein</fullName>
    </submittedName>
</protein>
<dbReference type="Pfam" id="PF03230">
    <property type="entry name" value="Antirestrict"/>
    <property type="match status" value="1"/>
</dbReference>
<gene>
    <name evidence="3" type="primary">yubI_2</name>
    <name evidence="3" type="ORF">SAMEA3752557_05375</name>
</gene>
<name>A0A2X7FJ93_ECOLX</name>
<accession>A0A2X7FJ93</accession>
<feature type="signal peptide" evidence="2">
    <location>
        <begin position="1"/>
        <end position="22"/>
    </location>
</feature>
<dbReference type="Proteomes" id="UP000250671">
    <property type="component" value="Unassembled WGS sequence"/>
</dbReference>
<dbReference type="AlphaFoldDB" id="A0A2X7FJ93"/>
<organism evidence="3 4">
    <name type="scientific">Escherichia coli</name>
    <dbReference type="NCBI Taxonomy" id="562"/>
    <lineage>
        <taxon>Bacteria</taxon>
        <taxon>Pseudomonadati</taxon>
        <taxon>Pseudomonadota</taxon>
        <taxon>Gammaproteobacteria</taxon>
        <taxon>Enterobacterales</taxon>
        <taxon>Enterobacteriaceae</taxon>
        <taxon>Escherichia</taxon>
    </lineage>
</organism>
<sequence length="180" mass="20131">MLSTTFNGWLLLLRGAVTYVAAVSCAGGAAEYVNNGGNPMQYAKSVILNVEEIDCLSFLPYLFGNDFLYAEASVYALAKKMMPEYEGGFWHFIRLPDGGGYMMPDGDRFHLVNGENWFDRTVSADAAGIILTSLVINRQLWLYHDSGDAGLTHLYRMRDAQLWSHIEFHPECNAIYAALE</sequence>
<keyword evidence="2" id="KW-0732">Signal</keyword>
<proteinExistence type="inferred from homology"/>
<dbReference type="InterPro" id="IPR042297">
    <property type="entry name" value="Antirestriction_sf"/>
</dbReference>
<dbReference type="EMBL" id="UCZA01000057">
    <property type="protein sequence ID" value="SQP90147.1"/>
    <property type="molecule type" value="Genomic_DNA"/>
</dbReference>
<evidence type="ECO:0000256" key="2">
    <source>
        <dbReference type="SAM" id="SignalP"/>
    </source>
</evidence>
<evidence type="ECO:0000256" key="1">
    <source>
        <dbReference type="ARBA" id="ARBA00008618"/>
    </source>
</evidence>
<feature type="chain" id="PRO_5030061676" evidence="2">
    <location>
        <begin position="23"/>
        <end position="180"/>
    </location>
</feature>
<dbReference type="Gene3D" id="3.30.70.3580">
    <property type="entry name" value="Antirestriction protein"/>
    <property type="match status" value="1"/>
</dbReference>
<evidence type="ECO:0000313" key="3">
    <source>
        <dbReference type="EMBL" id="SQP90147.1"/>
    </source>
</evidence>
<reference evidence="3 4" key="1">
    <citation type="submission" date="2018-06" db="EMBL/GenBank/DDBJ databases">
        <authorList>
            <consortium name="Pathogen Informatics"/>
            <person name="Doyle S."/>
        </authorList>
    </citation>
    <scope>NUCLEOTIDE SEQUENCE [LARGE SCALE GENOMIC DNA]</scope>
    <source>
        <strain evidence="3 4">VREC0535</strain>
    </source>
</reference>
<dbReference type="InterPro" id="IPR004914">
    <property type="entry name" value="Antirestrict"/>
</dbReference>
<comment type="similarity">
    <text evidence="1">Belongs to the antirestriction protein family.</text>
</comment>